<feature type="domain" description="Riboflavin kinase" evidence="14">
    <location>
        <begin position="97"/>
        <end position="240"/>
    </location>
</feature>
<dbReference type="EMBL" id="LCWF01000116">
    <property type="protein sequence ID" value="KKY18782.1"/>
    <property type="molecule type" value="Genomic_DNA"/>
</dbReference>
<dbReference type="AlphaFoldDB" id="A0A0G2E6Y1"/>
<dbReference type="GO" id="GO:0009231">
    <property type="term" value="P:riboflavin biosynthetic process"/>
    <property type="evidence" value="ECO:0007669"/>
    <property type="project" value="InterPro"/>
</dbReference>
<gene>
    <name evidence="15" type="ORF">UCRPC4_g04762</name>
</gene>
<dbReference type="SUPFAM" id="SSF82114">
    <property type="entry name" value="Riboflavin kinase-like"/>
    <property type="match status" value="1"/>
</dbReference>
<comment type="caution">
    <text evidence="15">The sequence shown here is derived from an EMBL/GenBank/DDBJ whole genome shotgun (WGS) entry which is preliminary data.</text>
</comment>
<comment type="catalytic activity">
    <reaction evidence="13">
        <text>riboflavin + ATP = FMN + ADP + H(+)</text>
        <dbReference type="Rhea" id="RHEA:14357"/>
        <dbReference type="ChEBI" id="CHEBI:15378"/>
        <dbReference type="ChEBI" id="CHEBI:30616"/>
        <dbReference type="ChEBI" id="CHEBI:57986"/>
        <dbReference type="ChEBI" id="CHEBI:58210"/>
        <dbReference type="ChEBI" id="CHEBI:456216"/>
        <dbReference type="EC" id="2.7.1.26"/>
    </reaction>
</comment>
<accession>A0A0G2E6Y1</accession>
<evidence type="ECO:0000256" key="8">
    <source>
        <dbReference type="ARBA" id="ARBA00022679"/>
    </source>
</evidence>
<dbReference type="InterPro" id="IPR023465">
    <property type="entry name" value="Riboflavin_kinase_dom_sf"/>
</dbReference>
<reference evidence="15 16" key="1">
    <citation type="submission" date="2015-05" db="EMBL/GenBank/DDBJ databases">
        <title>Distinctive expansion of gene families associated with plant cell wall degradation and secondary metabolism in the genomes of grapevine trunk pathogens.</title>
        <authorList>
            <person name="Lawrence D.P."/>
            <person name="Travadon R."/>
            <person name="Rolshausen P.E."/>
            <person name="Baumgartner K."/>
        </authorList>
    </citation>
    <scope>NUCLEOTIDE SEQUENCE [LARGE SCALE GENOMIC DNA]</scope>
    <source>
        <strain evidence="15">UCRPC4</strain>
    </source>
</reference>
<keyword evidence="7" id="KW-0288">FMN</keyword>
<keyword evidence="9" id="KW-0547">Nucleotide-binding</keyword>
<dbReference type="PANTHER" id="PTHR22749">
    <property type="entry name" value="RIBOFLAVIN KINASE/FMN ADENYLYLTRANSFERASE"/>
    <property type="match status" value="1"/>
</dbReference>
<keyword evidence="16" id="KW-1185">Reference proteome</keyword>
<keyword evidence="8" id="KW-0808">Transferase</keyword>
<evidence type="ECO:0000256" key="12">
    <source>
        <dbReference type="ARBA" id="ARBA00029960"/>
    </source>
</evidence>
<evidence type="ECO:0000313" key="15">
    <source>
        <dbReference type="EMBL" id="KKY18782.1"/>
    </source>
</evidence>
<reference evidence="15 16" key="2">
    <citation type="submission" date="2015-05" db="EMBL/GenBank/DDBJ databases">
        <authorList>
            <person name="Morales-Cruz A."/>
            <person name="Amrine K.C."/>
            <person name="Cantu D."/>
        </authorList>
    </citation>
    <scope>NUCLEOTIDE SEQUENCE [LARGE SCALE GENOMIC DNA]</scope>
    <source>
        <strain evidence="15">UCRPC4</strain>
    </source>
</reference>
<evidence type="ECO:0000256" key="2">
    <source>
        <dbReference type="ARBA" id="ARBA00005201"/>
    </source>
</evidence>
<evidence type="ECO:0000256" key="1">
    <source>
        <dbReference type="ARBA" id="ARBA00003572"/>
    </source>
</evidence>
<dbReference type="UniPathway" id="UPA00276">
    <property type="reaction ID" value="UER00406"/>
</dbReference>
<evidence type="ECO:0000256" key="4">
    <source>
        <dbReference type="ARBA" id="ARBA00012105"/>
    </source>
</evidence>
<dbReference type="InterPro" id="IPR023468">
    <property type="entry name" value="Riboflavin_kinase"/>
</dbReference>
<dbReference type="GO" id="GO:0005739">
    <property type="term" value="C:mitochondrion"/>
    <property type="evidence" value="ECO:0007669"/>
    <property type="project" value="TreeGrafter"/>
</dbReference>
<dbReference type="GO" id="GO:0005524">
    <property type="term" value="F:ATP binding"/>
    <property type="evidence" value="ECO:0007669"/>
    <property type="project" value="UniProtKB-KW"/>
</dbReference>
<evidence type="ECO:0000256" key="6">
    <source>
        <dbReference type="ARBA" id="ARBA00022630"/>
    </source>
</evidence>
<dbReference type="SMART" id="SM00904">
    <property type="entry name" value="Flavokinase"/>
    <property type="match status" value="1"/>
</dbReference>
<dbReference type="EC" id="2.7.1.26" evidence="4"/>
<keyword evidence="6" id="KW-0285">Flavoprotein</keyword>
<dbReference type="Gene3D" id="2.40.30.30">
    <property type="entry name" value="Riboflavin kinase-like"/>
    <property type="match status" value="1"/>
</dbReference>
<sequence length="308" mass="33546">MPLEIGLKVASTIANNAAANAIQPVTGVVQEHITQYQPGTVIQDASLAAYDAAGISKKVDQVGERFDQARDALYDPILDTDVANLELQMVGDDIGPAKPYPIRFDGKVVRGRGKSQTEFGLPTANLSGVADDHLLRLSGVYFGWASVIPKDGTDVDADWHEAIITIGPSQYAAPSIVVKKVVLVHIISDFGSATFFGSKVKVIVMGFLHPMSPGDVPTLDRGQILYDKYQDIAIAEASLSRPHWGPEMTIERIKTEKSQRSFSEKYVDARSYTQKQFDKIPMHRAGIRGPGAELKDRALGNGGLWFPR</sequence>
<proteinExistence type="inferred from homology"/>
<evidence type="ECO:0000313" key="16">
    <source>
        <dbReference type="Proteomes" id="UP000053317"/>
    </source>
</evidence>
<keyword evidence="11" id="KW-0067">ATP-binding</keyword>
<evidence type="ECO:0000259" key="14">
    <source>
        <dbReference type="SMART" id="SM00904"/>
    </source>
</evidence>
<dbReference type="GO" id="GO:0008531">
    <property type="term" value="F:riboflavin kinase activity"/>
    <property type="evidence" value="ECO:0007669"/>
    <property type="project" value="UniProtKB-EC"/>
</dbReference>
<comment type="pathway">
    <text evidence="2">Cofactor biosynthesis; FMN biosynthesis; FMN from riboflavin (ATP route): step 1/1.</text>
</comment>
<organism evidence="15 16">
    <name type="scientific">Phaeomoniella chlamydospora</name>
    <name type="common">Phaeoacremonium chlamydosporum</name>
    <dbReference type="NCBI Taxonomy" id="158046"/>
    <lineage>
        <taxon>Eukaryota</taxon>
        <taxon>Fungi</taxon>
        <taxon>Dikarya</taxon>
        <taxon>Ascomycota</taxon>
        <taxon>Pezizomycotina</taxon>
        <taxon>Eurotiomycetes</taxon>
        <taxon>Chaetothyriomycetidae</taxon>
        <taxon>Phaeomoniellales</taxon>
        <taxon>Phaeomoniellaceae</taxon>
        <taxon>Phaeomoniella</taxon>
    </lineage>
</organism>
<evidence type="ECO:0000256" key="10">
    <source>
        <dbReference type="ARBA" id="ARBA00022777"/>
    </source>
</evidence>
<dbReference type="PANTHER" id="PTHR22749:SF6">
    <property type="entry name" value="RIBOFLAVIN KINASE"/>
    <property type="match status" value="1"/>
</dbReference>
<evidence type="ECO:0000256" key="13">
    <source>
        <dbReference type="ARBA" id="ARBA00047880"/>
    </source>
</evidence>
<comment type="similarity">
    <text evidence="3">Belongs to the flavokinase family.</text>
</comment>
<evidence type="ECO:0000256" key="7">
    <source>
        <dbReference type="ARBA" id="ARBA00022643"/>
    </source>
</evidence>
<dbReference type="Pfam" id="PF01687">
    <property type="entry name" value="Flavokinase"/>
    <property type="match status" value="1"/>
</dbReference>
<evidence type="ECO:0000256" key="11">
    <source>
        <dbReference type="ARBA" id="ARBA00022840"/>
    </source>
</evidence>
<name>A0A0G2E6Y1_PHACM</name>
<evidence type="ECO:0000256" key="9">
    <source>
        <dbReference type="ARBA" id="ARBA00022741"/>
    </source>
</evidence>
<dbReference type="OrthoDB" id="276388at2759"/>
<dbReference type="InterPro" id="IPR015865">
    <property type="entry name" value="Riboflavin_kinase_bac/euk"/>
</dbReference>
<comment type="function">
    <text evidence="1">Catalyzes the phosphorylation of riboflavin (vitamin B2) to form flavin mononucleotide (FMN) coenzyme.</text>
</comment>
<keyword evidence="10 15" id="KW-0418">Kinase</keyword>
<evidence type="ECO:0000256" key="5">
    <source>
        <dbReference type="ARBA" id="ARBA00017394"/>
    </source>
</evidence>
<protein>
    <recommendedName>
        <fullName evidence="5">Riboflavin kinase</fullName>
        <ecNumber evidence="4">2.7.1.26</ecNumber>
    </recommendedName>
    <alternativeName>
        <fullName evidence="12">Flavin mononucleotide kinase 1</fullName>
    </alternativeName>
</protein>
<dbReference type="Proteomes" id="UP000053317">
    <property type="component" value="Unassembled WGS sequence"/>
</dbReference>
<evidence type="ECO:0000256" key="3">
    <source>
        <dbReference type="ARBA" id="ARBA00010108"/>
    </source>
</evidence>
<dbReference type="GO" id="GO:0009398">
    <property type="term" value="P:FMN biosynthetic process"/>
    <property type="evidence" value="ECO:0007669"/>
    <property type="project" value="UniProtKB-UniPathway"/>
</dbReference>